<gene>
    <name evidence="1" type="ORF">SAMN05192565_10563</name>
</gene>
<accession>A0A1I2SMC8</accession>
<keyword evidence="2" id="KW-1185">Reference proteome</keyword>
<dbReference type="Proteomes" id="UP000199229">
    <property type="component" value="Unassembled WGS sequence"/>
</dbReference>
<sequence>MLALLVSNLPAPVDEPVDRDPGIITLAGTVLRAIGRERNAAFRRRCDLAGTTIITR</sequence>
<organism evidence="1 2">
    <name type="scientific">Methylobacterium gossipiicola</name>
    <dbReference type="NCBI Taxonomy" id="582675"/>
    <lineage>
        <taxon>Bacteria</taxon>
        <taxon>Pseudomonadati</taxon>
        <taxon>Pseudomonadota</taxon>
        <taxon>Alphaproteobacteria</taxon>
        <taxon>Hyphomicrobiales</taxon>
        <taxon>Methylobacteriaceae</taxon>
        <taxon>Methylobacterium</taxon>
    </lineage>
</organism>
<evidence type="ECO:0000313" key="1">
    <source>
        <dbReference type="EMBL" id="SFG53852.1"/>
    </source>
</evidence>
<proteinExistence type="predicted"/>
<dbReference type="AlphaFoldDB" id="A0A1I2SMC8"/>
<evidence type="ECO:0000313" key="2">
    <source>
        <dbReference type="Proteomes" id="UP000199229"/>
    </source>
</evidence>
<protein>
    <submittedName>
        <fullName evidence="1">Uncharacterized protein</fullName>
    </submittedName>
</protein>
<dbReference type="RefSeq" id="WP_177232332.1">
    <property type="nucleotide sequence ID" value="NZ_FOPM01000005.1"/>
</dbReference>
<reference evidence="2" key="1">
    <citation type="submission" date="2016-10" db="EMBL/GenBank/DDBJ databases">
        <authorList>
            <person name="Varghese N."/>
            <person name="Submissions S."/>
        </authorList>
    </citation>
    <scope>NUCLEOTIDE SEQUENCE [LARGE SCALE GENOMIC DNA]</scope>
    <source>
        <strain evidence="2">Gh-105</strain>
    </source>
</reference>
<dbReference type="EMBL" id="FOPM01000005">
    <property type="protein sequence ID" value="SFG53852.1"/>
    <property type="molecule type" value="Genomic_DNA"/>
</dbReference>
<name>A0A1I2SMC8_9HYPH</name>